<dbReference type="Proteomes" id="UP001620626">
    <property type="component" value="Unassembled WGS sequence"/>
</dbReference>
<protein>
    <submittedName>
        <fullName evidence="1">Uncharacterized protein</fullName>
    </submittedName>
</protein>
<reference evidence="1 2" key="1">
    <citation type="submission" date="2024-10" db="EMBL/GenBank/DDBJ databases">
        <authorList>
            <person name="Kim D."/>
        </authorList>
    </citation>
    <scope>NUCLEOTIDE SEQUENCE [LARGE SCALE GENOMIC DNA]</scope>
    <source>
        <strain evidence="1">BH-2024</strain>
    </source>
</reference>
<comment type="caution">
    <text evidence="1">The sequence shown here is derived from an EMBL/GenBank/DDBJ whole genome shotgun (WGS) entry which is preliminary data.</text>
</comment>
<evidence type="ECO:0000313" key="2">
    <source>
        <dbReference type="Proteomes" id="UP001620626"/>
    </source>
</evidence>
<sequence length="93" mass="10096">MAPPYQSDPYPVGKCVFKNVTCAARNTGKVLFIKLNNDPNSVVSSSVSPFNKVTVILQCTCKPYFAPYWVQVGVDGNPAKQVNVKSATCGRHC</sequence>
<accession>A0ABD2JTT1</accession>
<evidence type="ECO:0000313" key="1">
    <source>
        <dbReference type="EMBL" id="KAL3094055.1"/>
    </source>
</evidence>
<proteinExistence type="predicted"/>
<gene>
    <name evidence="1" type="ORF">niasHT_027383</name>
</gene>
<organism evidence="1 2">
    <name type="scientific">Heterodera trifolii</name>
    <dbReference type="NCBI Taxonomy" id="157864"/>
    <lineage>
        <taxon>Eukaryota</taxon>
        <taxon>Metazoa</taxon>
        <taxon>Ecdysozoa</taxon>
        <taxon>Nematoda</taxon>
        <taxon>Chromadorea</taxon>
        <taxon>Rhabditida</taxon>
        <taxon>Tylenchina</taxon>
        <taxon>Tylenchomorpha</taxon>
        <taxon>Tylenchoidea</taxon>
        <taxon>Heteroderidae</taxon>
        <taxon>Heteroderinae</taxon>
        <taxon>Heterodera</taxon>
    </lineage>
</organism>
<keyword evidence="2" id="KW-1185">Reference proteome</keyword>
<name>A0ABD2JTT1_9BILA</name>
<dbReference type="AlphaFoldDB" id="A0ABD2JTT1"/>
<dbReference type="EMBL" id="JBICBT010000906">
    <property type="protein sequence ID" value="KAL3094055.1"/>
    <property type="molecule type" value="Genomic_DNA"/>
</dbReference>